<comment type="caution">
    <text evidence="3">The sequence shown here is derived from an EMBL/GenBank/DDBJ whole genome shotgun (WGS) entry which is preliminary data.</text>
</comment>
<dbReference type="NCBIfam" id="TIGR02099">
    <property type="entry name" value="YhdP family protein"/>
    <property type="match status" value="1"/>
</dbReference>
<organism evidence="3 4">
    <name type="scientific">Undibacterium aquatile</name>
    <dbReference type="NCBI Taxonomy" id="1537398"/>
    <lineage>
        <taxon>Bacteria</taxon>
        <taxon>Pseudomonadati</taxon>
        <taxon>Pseudomonadota</taxon>
        <taxon>Betaproteobacteria</taxon>
        <taxon>Burkholderiales</taxon>
        <taxon>Oxalobacteraceae</taxon>
        <taxon>Undibacterium</taxon>
    </lineage>
</organism>
<name>A0ABR6XGD9_9BURK</name>
<keyword evidence="4" id="KW-1185">Reference proteome</keyword>
<keyword evidence="1" id="KW-1133">Transmembrane helix</keyword>
<dbReference type="PANTHER" id="PTHR38690:SF1">
    <property type="entry name" value="PROTEASE"/>
    <property type="match status" value="1"/>
</dbReference>
<keyword evidence="1" id="KW-0472">Membrane</keyword>
<feature type="transmembrane region" description="Helical" evidence="1">
    <location>
        <begin position="43"/>
        <end position="66"/>
    </location>
</feature>
<dbReference type="InterPro" id="IPR011836">
    <property type="entry name" value="YhdP"/>
</dbReference>
<proteinExistence type="predicted"/>
<evidence type="ECO:0000313" key="3">
    <source>
        <dbReference type="EMBL" id="MBC3811967.1"/>
    </source>
</evidence>
<gene>
    <name evidence="3" type="ORF">H8K26_10975</name>
</gene>
<sequence length="1422" mass="154539">MKTDIPASQPSAAEDQEPVLPARSRWRRLSSHTFAACGGSIRFVLRAALLLYFVFCILVLVLRYLVLPHVADYKPEVEAMVSRAIGRELHMASLQASWQGFNPQLVLQNVEMLDQHGKAALRLPEVRTTLSWWSLALLDLRFDKIELHQPVLDIQRDADGKLYIGGFFIDPKKKSDGKGLDWVLAQHQIVIKQGLLRWNDQARNAPELQLKDVSLILRNRWQHHQFALRATPPAALTAPVDIRGDLQHPPFSRQVSDFSNWSGELYADLQSTDLHALRAYIDYPADISQGYGAVRSWLRLDRGRVADVSADLKLADVQGKFAKDLPELDMAEIRGRVTASEKADLGKKYLPSLFGKAGHTIALTDFYMKARDGAVMPATTIRESFTPGIGNQPAKVELYAKFLDLQILANFAGHLPLPADQRQMLADFAPKGQLKEFSASWQGTYPDVAAYKVNGEFINLSMQPQPAQLARAKTAKTPAKAAVPAIPGFENLSGTVDASDRGGAFSLDSKDLSLRLASYFIDPVMPFNRLQMQANWKFQADDKLMFQINRMDMTQESMHATLSGKHIMSMRASAQPQPGDVDLTAHIDGFDLKQLDRYIPTVAEPDLRHWLTKSILDGRADDVTVRIRGDLAHFPFSASEPHSKNKGEFLVRGNLTGGKLDFTAGELAEGGKAPLWPVIDDIKGNFIFERARMEINGDTAKTLGADLRKVKAVIPDLLSAGSVLNIDGNASGQLQTMLAYVSASPVDGWLGHFLAESKASATAGLTLKLQLPLRHMIDAKVNGVLQFANNDVVLQPGIPLVTGVNGKLEFNERGVNLGTLKGTALGGPIVISGGSQKDNSIRVRLDGSVTGEGLRQMLPAANREQIKIDGTSRYIATIAVKKQLPEIVIESNLQGMALNFPAPLKKGATEAMPLRIELVPQINTDTSVLQDELRIHLGNAVHAKYVRQKSTDKQASWQLLRGGIGVNVPAPEPLRGVAVNIESNVLHVDEWRSVLNTGSAGPAMANNNTATSALNGAAGKVVQGVTALNIAPYLDVSTLALKTGQLHIMGKQLDHVVMGVSHHNDLWQANIDANQVSGHISWNDGSAKAGAAVAGPGSVTARLSKLIIQQSAASDTGDLFDEKRSSTQIPGLDIVADNVELFNKKLGRLELQASNQMSGASSEWLLSKVLLKNPDAELRATGRWGSRTGNSAGNSVTQLNYVLDIANAGQLLDRLGFANVVRGGRGRLDGDVKWNGLPYAMDIPSMSGKVQLDLAAGQFLKVDPGAAKLLGVLSMQSLPRRLTLDFRDIFSEGFAFDAITGSAQILQGVARTDNLKMRGVNATVVMAGNADIVNESQQLHVVVIPVINAGAASVVYGLAVNPVIGLGTFLAQLFLREPLAKAFTFEYMVSGPWKDPLVKKIERQENQDVAGEHRVQDAKKGE</sequence>
<evidence type="ECO:0000313" key="4">
    <source>
        <dbReference type="Proteomes" id="UP000637632"/>
    </source>
</evidence>
<accession>A0ABR6XGD9</accession>
<dbReference type="RefSeq" id="WP_190479472.1">
    <property type="nucleotide sequence ID" value="NZ_JACOFT010000003.1"/>
</dbReference>
<dbReference type="InterPro" id="IPR025263">
    <property type="entry name" value="YhdP_central"/>
</dbReference>
<reference evidence="3 4" key="1">
    <citation type="submission" date="2020-08" db="EMBL/GenBank/DDBJ databases">
        <title>Novel species isolated from subtropical streams in China.</title>
        <authorList>
            <person name="Lu H."/>
        </authorList>
    </citation>
    <scope>NUCLEOTIDE SEQUENCE [LARGE SCALE GENOMIC DNA]</scope>
    <source>
        <strain evidence="3 4">CCTCC AB 2015119</strain>
    </source>
</reference>
<dbReference type="Proteomes" id="UP000637632">
    <property type="component" value="Unassembled WGS sequence"/>
</dbReference>
<evidence type="ECO:0000256" key="1">
    <source>
        <dbReference type="SAM" id="Phobius"/>
    </source>
</evidence>
<protein>
    <submittedName>
        <fullName evidence="3">TIGR02099 family protein</fullName>
    </submittedName>
</protein>
<dbReference type="Pfam" id="PF13116">
    <property type="entry name" value="YhdP"/>
    <property type="match status" value="1"/>
</dbReference>
<feature type="domain" description="YhdP central" evidence="2">
    <location>
        <begin position="43"/>
        <end position="1398"/>
    </location>
</feature>
<evidence type="ECO:0000259" key="2">
    <source>
        <dbReference type="Pfam" id="PF13116"/>
    </source>
</evidence>
<keyword evidence="1" id="KW-0812">Transmembrane</keyword>
<dbReference type="EMBL" id="JACOFT010000003">
    <property type="protein sequence ID" value="MBC3811967.1"/>
    <property type="molecule type" value="Genomic_DNA"/>
</dbReference>
<dbReference type="PANTHER" id="PTHR38690">
    <property type="entry name" value="PROTEASE-RELATED"/>
    <property type="match status" value="1"/>
</dbReference>